<geneLocation type="plasmid" evidence="2">
    <name>p255n_1</name>
</geneLocation>
<organism evidence="2">
    <name type="scientific">Acinetobacter baumannii</name>
    <dbReference type="NCBI Taxonomy" id="470"/>
    <lineage>
        <taxon>Bacteria</taxon>
        <taxon>Pseudomonadati</taxon>
        <taxon>Pseudomonadota</taxon>
        <taxon>Gammaproteobacteria</taxon>
        <taxon>Moraxellales</taxon>
        <taxon>Moraxellaceae</taxon>
        <taxon>Acinetobacter</taxon>
        <taxon>Acinetobacter calcoaceticus/baumannii complex</taxon>
    </lineage>
</organism>
<dbReference type="AlphaFoldDB" id="A0A125S0M6"/>
<dbReference type="EMBL" id="KT852971">
    <property type="protein sequence ID" value="AMD83562.1"/>
    <property type="molecule type" value="Genomic_DNA"/>
</dbReference>
<gene>
    <name evidence="2" type="ORF">P255N_00055</name>
</gene>
<proteinExistence type="predicted"/>
<keyword evidence="1" id="KW-0472">Membrane</keyword>
<accession>A0A125S0M6</accession>
<keyword evidence="1" id="KW-1133">Transmembrane helix</keyword>
<evidence type="ECO:0000313" key="2">
    <source>
        <dbReference type="EMBL" id="AMD83562.1"/>
    </source>
</evidence>
<reference evidence="2" key="1">
    <citation type="submission" date="2015-09" db="EMBL/GenBank/DDBJ databases">
        <title>Repeated local emergence of carbapenem resistant Acinetobacter baumannii in a single hospital ward.</title>
        <authorList>
            <person name="Schultz M.B."/>
            <person name="Thanh D.P."/>
            <person name="Hoang N.T.D."/>
            <person name="Wick R.R."/>
            <person name="Ingle D.J."/>
            <person name="Hawkey J."/>
            <person name="Edwards D."/>
            <person name="Kenyon J."/>
            <person name="Lan N.P.H."/>
            <person name="Campbell J.I."/>
            <person name="Thwaites G."/>
            <person name="Nhu N.T.K."/>
            <person name="Hall R."/>
            <person name="Fournier-Level A."/>
            <person name="Baker S."/>
            <person name="Holt K.E."/>
        </authorList>
    </citation>
    <scope>NUCLEOTIDE SEQUENCE</scope>
    <source>
        <strain evidence="2">255_n</strain>
        <plasmid evidence="2">p255n_1</plasmid>
    </source>
</reference>
<name>A0A125S0M6_ACIBA</name>
<evidence type="ECO:0000256" key="1">
    <source>
        <dbReference type="SAM" id="Phobius"/>
    </source>
</evidence>
<protein>
    <submittedName>
        <fullName evidence="2">Uncharacterized protein</fullName>
    </submittedName>
</protein>
<keyword evidence="1" id="KW-0812">Transmembrane</keyword>
<keyword evidence="2" id="KW-0614">Plasmid</keyword>
<sequence>MMRMLRIIYICNILFYMFIIENILVLVTIMSTTSNLISQQLTYL</sequence>
<feature type="transmembrane region" description="Helical" evidence="1">
    <location>
        <begin position="7"/>
        <end position="30"/>
    </location>
</feature>